<protein>
    <submittedName>
        <fullName evidence="1">Uncharacterized protein</fullName>
    </submittedName>
</protein>
<accession>A0A150FVJ3</accession>
<proteinExistence type="predicted"/>
<sequence length="64" mass="6883">MCVEPPATDEEIVADPGHCPLLSVPGFDAQHGLHYDPMHTCGGVIKDILDLLLNSSRVKDAVLM</sequence>
<dbReference type="EMBL" id="LSYV01000350">
    <property type="protein sequence ID" value="KXZ41632.1"/>
    <property type="molecule type" value="Genomic_DNA"/>
</dbReference>
<evidence type="ECO:0000313" key="2">
    <source>
        <dbReference type="Proteomes" id="UP000075714"/>
    </source>
</evidence>
<reference evidence="2" key="1">
    <citation type="journal article" date="2016" name="Nat. Commun.">
        <title>The Gonium pectorale genome demonstrates co-option of cell cycle regulation during the evolution of multicellularity.</title>
        <authorList>
            <person name="Hanschen E.R."/>
            <person name="Marriage T.N."/>
            <person name="Ferris P.J."/>
            <person name="Hamaji T."/>
            <person name="Toyoda A."/>
            <person name="Fujiyama A."/>
            <person name="Neme R."/>
            <person name="Noguchi H."/>
            <person name="Minakuchi Y."/>
            <person name="Suzuki M."/>
            <person name="Kawai-Toyooka H."/>
            <person name="Smith D.R."/>
            <person name="Sparks H."/>
            <person name="Anderson J."/>
            <person name="Bakaric R."/>
            <person name="Luria V."/>
            <person name="Karger A."/>
            <person name="Kirschner M.W."/>
            <person name="Durand P.M."/>
            <person name="Michod R.E."/>
            <person name="Nozaki H."/>
            <person name="Olson B.J."/>
        </authorList>
    </citation>
    <scope>NUCLEOTIDE SEQUENCE [LARGE SCALE GENOMIC DNA]</scope>
    <source>
        <strain evidence="2">NIES-2863</strain>
    </source>
</reference>
<comment type="caution">
    <text evidence="1">The sequence shown here is derived from an EMBL/GenBank/DDBJ whole genome shotgun (WGS) entry which is preliminary data.</text>
</comment>
<name>A0A150FVJ3_GONPE</name>
<dbReference type="Proteomes" id="UP000075714">
    <property type="component" value="Unassembled WGS sequence"/>
</dbReference>
<organism evidence="1 2">
    <name type="scientific">Gonium pectorale</name>
    <name type="common">Green alga</name>
    <dbReference type="NCBI Taxonomy" id="33097"/>
    <lineage>
        <taxon>Eukaryota</taxon>
        <taxon>Viridiplantae</taxon>
        <taxon>Chlorophyta</taxon>
        <taxon>core chlorophytes</taxon>
        <taxon>Chlorophyceae</taxon>
        <taxon>CS clade</taxon>
        <taxon>Chlamydomonadales</taxon>
        <taxon>Volvocaceae</taxon>
        <taxon>Gonium</taxon>
    </lineage>
</organism>
<evidence type="ECO:0000313" key="1">
    <source>
        <dbReference type="EMBL" id="KXZ41632.1"/>
    </source>
</evidence>
<keyword evidence="2" id="KW-1185">Reference proteome</keyword>
<gene>
    <name evidence="1" type="ORF">GPECTOR_352g105</name>
</gene>
<dbReference type="AlphaFoldDB" id="A0A150FVJ3"/>